<dbReference type="Gene3D" id="2.170.120.12">
    <property type="entry name" value="DNA-directed RNA polymerase, insert domain"/>
    <property type="match status" value="1"/>
</dbReference>
<evidence type="ECO:0000256" key="2">
    <source>
        <dbReference type="ARBA" id="ARBA00023163"/>
    </source>
</evidence>
<reference evidence="4 5" key="1">
    <citation type="journal article" date="2014" name="Virology">
        <title>Genome of brown tide virus (AaV), the little giant of the Megaviridae, elucidates NCLDV genome expansion and host-virus coevolution.</title>
        <authorList>
            <person name="Moniruzzaman M."/>
            <person name="LeCleir G.R."/>
            <person name="Brown C.M."/>
            <person name="Gobler C.J."/>
            <person name="Bidle K.D."/>
            <person name="Wilson W.H."/>
            <person name="Wilhelm S.W."/>
        </authorList>
    </citation>
    <scope>NUCLEOTIDE SEQUENCE [LARGE SCALE GENOMIC DNA]</scope>
    <source>
        <strain evidence="4">BtV-01</strain>
    </source>
</reference>
<dbReference type="GO" id="GO:0000428">
    <property type="term" value="C:DNA-directed RNA polymerase complex"/>
    <property type="evidence" value="ECO:0007669"/>
    <property type="project" value="UniProtKB-KW"/>
</dbReference>
<dbReference type="SUPFAM" id="SSF56553">
    <property type="entry name" value="Insert subdomain of RNA polymerase alpha subunit"/>
    <property type="match status" value="1"/>
</dbReference>
<dbReference type="InterPro" id="IPR011263">
    <property type="entry name" value="DNA-dir_RNA_pol_RpoA/D/Rpb3"/>
</dbReference>
<dbReference type="RefSeq" id="YP_009052267.1">
    <property type="nucleotide sequence ID" value="NC_024697.1"/>
</dbReference>
<keyword evidence="2" id="KW-0804">Transcription</keyword>
<sequence length="317" mass="37310">MFLNKKENKKENNLEFDIKNVNKTIINAMRRIALSNIQNVAFDDFQFDKNSTALHNEFLAHRIGLIPITIDDIDDVQDYKFEIDVNSNTQKNLYVTTDDIQVYRNLKKVTNKSKIFLNKPDVAIITRFPNIVAKSETQELKVNFKLKAGYAYNDAKYSPTTVCVSYPNNDDTYHFYIESVGLMDSKVIVEKSFDIMRNMLNQLNIDIDDNKLHSLNRIENFRGIEVIFNKQDTTIGYMLQDKLFNLFYIDKKELTHVSYHETHPLENMLAIRIRLNEETKEYNDFDEYSFKCLELIKIAIEDLQTDVSKVEKNFKKF</sequence>
<protein>
    <submittedName>
        <fullName evidence="4">Putative DNA directed RNA polymerase II subunit rpb3</fullName>
    </submittedName>
</protein>
<dbReference type="PANTHER" id="PTHR11800:SF2">
    <property type="entry name" value="DNA-DIRECTED RNA POLYMERASE II SUBUNIT RPB3"/>
    <property type="match status" value="1"/>
</dbReference>
<feature type="domain" description="DNA-directed RNA polymerase RpoA/D/Rpb3-type" evidence="3">
    <location>
        <begin position="13"/>
        <end position="206"/>
    </location>
</feature>
<dbReference type="SUPFAM" id="SSF55257">
    <property type="entry name" value="RBP11-like subunits of RNA polymerase"/>
    <property type="match status" value="2"/>
</dbReference>
<organism evidence="4 5">
    <name type="scientific">Aureococcus anophagefferens virus</name>
    <dbReference type="NCBI Taxonomy" id="1474867"/>
    <lineage>
        <taxon>Viruses</taxon>
        <taxon>Varidnaviria</taxon>
        <taxon>Bamfordvirae</taxon>
        <taxon>Nucleocytoviricota</taxon>
        <taxon>Megaviricetes</taxon>
        <taxon>Imitervirales</taxon>
        <taxon>Schizomimiviridae</taxon>
        <taxon>Kratosvirus</taxon>
        <taxon>Kratosvirus quantuckense</taxon>
    </lineage>
</organism>
<dbReference type="KEGG" id="vg:20041697"/>
<keyword evidence="1" id="KW-0240">DNA-directed RNA polymerase</keyword>
<dbReference type="PANTHER" id="PTHR11800">
    <property type="entry name" value="DNA-DIRECTED RNA POLYMERASE"/>
    <property type="match status" value="1"/>
</dbReference>
<dbReference type="SMART" id="SM00662">
    <property type="entry name" value="RPOLD"/>
    <property type="match status" value="1"/>
</dbReference>
<keyword evidence="5" id="KW-1185">Reference proteome</keyword>
<accession>A0A076FFY5</accession>
<dbReference type="GO" id="GO:0006351">
    <property type="term" value="P:DNA-templated transcription"/>
    <property type="evidence" value="ECO:0007669"/>
    <property type="project" value="InterPro"/>
</dbReference>
<dbReference type="InterPro" id="IPR036603">
    <property type="entry name" value="RBP11-like"/>
</dbReference>
<evidence type="ECO:0000259" key="3">
    <source>
        <dbReference type="SMART" id="SM00662"/>
    </source>
</evidence>
<dbReference type="GO" id="GO:0003899">
    <property type="term" value="F:DNA-directed RNA polymerase activity"/>
    <property type="evidence" value="ECO:0007669"/>
    <property type="project" value="InterPro"/>
</dbReference>
<dbReference type="GO" id="GO:0046983">
    <property type="term" value="F:protein dimerization activity"/>
    <property type="evidence" value="ECO:0007669"/>
    <property type="project" value="InterPro"/>
</dbReference>
<dbReference type="GeneID" id="20041697"/>
<dbReference type="Gene3D" id="3.30.1360.10">
    <property type="entry name" value="RNA polymerase, RBP11-like subunit"/>
    <property type="match status" value="2"/>
</dbReference>
<dbReference type="Proteomes" id="UP000028667">
    <property type="component" value="Segment"/>
</dbReference>
<evidence type="ECO:0000313" key="4">
    <source>
        <dbReference type="EMBL" id="AII17189.1"/>
    </source>
</evidence>
<dbReference type="InterPro" id="IPR036643">
    <property type="entry name" value="RNApol_insert_sf"/>
</dbReference>
<proteinExistence type="predicted"/>
<evidence type="ECO:0000256" key="1">
    <source>
        <dbReference type="ARBA" id="ARBA00022478"/>
    </source>
</evidence>
<gene>
    <name evidence="4" type="ORF">AaV_193</name>
</gene>
<name>A0A076FFY5_9VIRU</name>
<dbReference type="EMBL" id="KJ645900">
    <property type="protein sequence ID" value="AII17189.1"/>
    <property type="molecule type" value="Genomic_DNA"/>
</dbReference>
<dbReference type="Pfam" id="PF01193">
    <property type="entry name" value="RNA_pol_L"/>
    <property type="match status" value="1"/>
</dbReference>
<evidence type="ECO:0000313" key="5">
    <source>
        <dbReference type="Proteomes" id="UP000028667"/>
    </source>
</evidence>
<dbReference type="InterPro" id="IPR050518">
    <property type="entry name" value="Rpo3/RPB3_RNA_Pol_subunit"/>
</dbReference>